<evidence type="ECO:0000256" key="2">
    <source>
        <dbReference type="ARBA" id="ARBA00005884"/>
    </source>
</evidence>
<keyword evidence="6" id="KW-0677">Repeat</keyword>
<evidence type="ECO:0000259" key="11">
    <source>
        <dbReference type="PROSITE" id="PS51873"/>
    </source>
</evidence>
<dbReference type="PROSITE" id="PS51873">
    <property type="entry name" value="TRIAD"/>
    <property type="match status" value="1"/>
</dbReference>
<dbReference type="Pfam" id="PF01485">
    <property type="entry name" value="IBR"/>
    <property type="match status" value="1"/>
</dbReference>
<organism evidence="12 13">
    <name type="scientific">Heterorhabditis bacteriophora</name>
    <name type="common">Entomopathogenic nematode worm</name>
    <dbReference type="NCBI Taxonomy" id="37862"/>
    <lineage>
        <taxon>Eukaryota</taxon>
        <taxon>Metazoa</taxon>
        <taxon>Ecdysozoa</taxon>
        <taxon>Nematoda</taxon>
        <taxon>Chromadorea</taxon>
        <taxon>Rhabditida</taxon>
        <taxon>Rhabditina</taxon>
        <taxon>Rhabditomorpha</taxon>
        <taxon>Strongyloidea</taxon>
        <taxon>Heterorhabditidae</taxon>
        <taxon>Heterorhabditis</taxon>
    </lineage>
</organism>
<evidence type="ECO:0000256" key="10">
    <source>
        <dbReference type="SAM" id="Phobius"/>
    </source>
</evidence>
<dbReference type="Proteomes" id="UP000095283">
    <property type="component" value="Unplaced"/>
</dbReference>
<keyword evidence="8" id="KW-0833">Ubl conjugation pathway</keyword>
<evidence type="ECO:0000256" key="9">
    <source>
        <dbReference type="ARBA" id="ARBA00022833"/>
    </source>
</evidence>
<keyword evidence="12" id="KW-1185">Reference proteome</keyword>
<feature type="domain" description="RING-type" evidence="11">
    <location>
        <begin position="121"/>
        <end position="314"/>
    </location>
</feature>
<keyword evidence="4" id="KW-0808">Transferase</keyword>
<dbReference type="Pfam" id="PF21235">
    <property type="entry name" value="UBA_ARI1"/>
    <property type="match status" value="1"/>
</dbReference>
<dbReference type="GO" id="GO:0016567">
    <property type="term" value="P:protein ubiquitination"/>
    <property type="evidence" value="ECO:0007669"/>
    <property type="project" value="InterPro"/>
</dbReference>
<proteinExistence type="inferred from homology"/>
<dbReference type="SUPFAM" id="SSF57850">
    <property type="entry name" value="RING/U-box"/>
    <property type="match status" value="1"/>
</dbReference>
<keyword evidence="7" id="KW-0863">Zinc-finger</keyword>
<dbReference type="InterPro" id="IPR031127">
    <property type="entry name" value="E3_UB_ligase_RBR"/>
</dbReference>
<evidence type="ECO:0000313" key="12">
    <source>
        <dbReference type="Proteomes" id="UP000095283"/>
    </source>
</evidence>
<reference evidence="13" key="1">
    <citation type="submission" date="2016-11" db="UniProtKB">
        <authorList>
            <consortium name="WormBaseParasite"/>
        </authorList>
    </citation>
    <scope>IDENTIFICATION</scope>
</reference>
<sequence length="331" mass="37944">MAEEYEEDYNYTDSGSEAADEEVALCLLCTWLRLKVNASLYRFTCATVMTVDDLNREMKDIISEVSMILRIGQGHCRILLHKFNWNKESLLERFYENPDTDAFLRQAQVLPRKAAPLPQSSVGDCDICCMMAQLSGLDCYHWACSVCWEMYLKTKFFYGSEQLFLQIMNDNTSEIQCISNGCHLLIEDEKVMMYIKNEEVVSHSEPRPVMCSCGTRFCFGCANEWHEPVNCRLLKLWLKKCSDDSETSNWINANTKECPKCQVLLLFFVVGIMIKLNVLGYFNITLQLLIVCLVKRSNPLNVYIAVICNCQRQNGADAIAVNVLDRGENKI</sequence>
<dbReference type="EC" id="2.3.2.31" evidence="3"/>
<dbReference type="WBParaSite" id="Hba_09151">
    <property type="protein sequence ID" value="Hba_09151"/>
    <property type="gene ID" value="Hba_09151"/>
</dbReference>
<dbReference type="GO" id="GO:0061630">
    <property type="term" value="F:ubiquitin protein ligase activity"/>
    <property type="evidence" value="ECO:0007669"/>
    <property type="project" value="UniProtKB-EC"/>
</dbReference>
<dbReference type="Gene3D" id="1.20.120.1750">
    <property type="match status" value="1"/>
</dbReference>
<name>A0A1I7WVH2_HETBA</name>
<evidence type="ECO:0000256" key="4">
    <source>
        <dbReference type="ARBA" id="ARBA00022679"/>
    </source>
</evidence>
<evidence type="ECO:0000313" key="13">
    <source>
        <dbReference type="WBParaSite" id="Hba_09151"/>
    </source>
</evidence>
<evidence type="ECO:0000256" key="3">
    <source>
        <dbReference type="ARBA" id="ARBA00012251"/>
    </source>
</evidence>
<comment type="similarity">
    <text evidence="2">Belongs to the RBR family. Ariadne subfamily.</text>
</comment>
<dbReference type="PANTHER" id="PTHR11685">
    <property type="entry name" value="RBR FAMILY RING FINGER AND IBR DOMAIN-CONTAINING"/>
    <property type="match status" value="1"/>
</dbReference>
<dbReference type="InterPro" id="IPR048962">
    <property type="entry name" value="ARIH1-like_UBL"/>
</dbReference>
<keyword evidence="9" id="KW-0862">Zinc</keyword>
<evidence type="ECO:0000256" key="5">
    <source>
        <dbReference type="ARBA" id="ARBA00022723"/>
    </source>
</evidence>
<dbReference type="InterPro" id="IPR044066">
    <property type="entry name" value="TRIAD_supradom"/>
</dbReference>
<keyword evidence="10" id="KW-0472">Membrane</keyword>
<evidence type="ECO:0000256" key="8">
    <source>
        <dbReference type="ARBA" id="ARBA00022786"/>
    </source>
</evidence>
<dbReference type="GO" id="GO:0008270">
    <property type="term" value="F:zinc ion binding"/>
    <property type="evidence" value="ECO:0007669"/>
    <property type="project" value="UniProtKB-KW"/>
</dbReference>
<evidence type="ECO:0000256" key="6">
    <source>
        <dbReference type="ARBA" id="ARBA00022737"/>
    </source>
</evidence>
<keyword evidence="5" id="KW-0479">Metal-binding</keyword>
<comment type="catalytic activity">
    <reaction evidence="1">
        <text>[E2 ubiquitin-conjugating enzyme]-S-ubiquitinyl-L-cysteine + [acceptor protein]-L-lysine = [E2 ubiquitin-conjugating enzyme]-L-cysteine + [acceptor protein]-N(6)-ubiquitinyl-L-lysine.</text>
        <dbReference type="EC" id="2.3.2.31"/>
    </reaction>
</comment>
<evidence type="ECO:0000256" key="7">
    <source>
        <dbReference type="ARBA" id="ARBA00022771"/>
    </source>
</evidence>
<accession>A0A1I7WVH2</accession>
<protein>
    <recommendedName>
        <fullName evidence="3">RBR-type E3 ubiquitin transferase</fullName>
        <ecNumber evidence="3">2.3.2.31</ecNumber>
    </recommendedName>
</protein>
<keyword evidence="10" id="KW-0812">Transmembrane</keyword>
<dbReference type="AlphaFoldDB" id="A0A1I7WVH2"/>
<dbReference type="InterPro" id="IPR002867">
    <property type="entry name" value="IBR_dom"/>
</dbReference>
<evidence type="ECO:0000256" key="1">
    <source>
        <dbReference type="ARBA" id="ARBA00001798"/>
    </source>
</evidence>
<keyword evidence="10" id="KW-1133">Transmembrane helix</keyword>
<feature type="transmembrane region" description="Helical" evidence="10">
    <location>
        <begin position="264"/>
        <end position="294"/>
    </location>
</feature>